<evidence type="ECO:0008006" key="2">
    <source>
        <dbReference type="Google" id="ProtNLM"/>
    </source>
</evidence>
<dbReference type="Gene3D" id="3.40.50.1820">
    <property type="entry name" value="alpha/beta hydrolase"/>
    <property type="match status" value="1"/>
</dbReference>
<dbReference type="AlphaFoldDB" id="A0A383BZJ3"/>
<feature type="non-terminal residue" evidence="1">
    <location>
        <position position="1"/>
    </location>
</feature>
<accession>A0A383BZJ3</accession>
<dbReference type="EMBL" id="UINC01204732">
    <property type="protein sequence ID" value="SVE25597.1"/>
    <property type="molecule type" value="Genomic_DNA"/>
</dbReference>
<dbReference type="InterPro" id="IPR029058">
    <property type="entry name" value="AB_hydrolase_fold"/>
</dbReference>
<sequence length="106" mass="12031">QYDPGYRKTLEDMDPHDFAQVMRDTIYALFEGPYLSLGMTEKTLKGIHTPTIIMPGNNDIHPRGVAQQVHRLIPNCRWAEVAPHSEAPEEYVHRVVDFLAEVEAGS</sequence>
<gene>
    <name evidence="1" type="ORF">METZ01_LOCUS478451</name>
</gene>
<protein>
    <recommendedName>
        <fullName evidence="2">AB hydrolase-1 domain-containing protein</fullName>
    </recommendedName>
</protein>
<organism evidence="1">
    <name type="scientific">marine metagenome</name>
    <dbReference type="NCBI Taxonomy" id="408172"/>
    <lineage>
        <taxon>unclassified sequences</taxon>
        <taxon>metagenomes</taxon>
        <taxon>ecological metagenomes</taxon>
    </lineage>
</organism>
<proteinExistence type="predicted"/>
<name>A0A383BZJ3_9ZZZZ</name>
<dbReference type="SUPFAM" id="SSF53474">
    <property type="entry name" value="alpha/beta-Hydrolases"/>
    <property type="match status" value="1"/>
</dbReference>
<evidence type="ECO:0000313" key="1">
    <source>
        <dbReference type="EMBL" id="SVE25597.1"/>
    </source>
</evidence>
<reference evidence="1" key="1">
    <citation type="submission" date="2018-05" db="EMBL/GenBank/DDBJ databases">
        <authorList>
            <person name="Lanie J.A."/>
            <person name="Ng W.-L."/>
            <person name="Kazmierczak K.M."/>
            <person name="Andrzejewski T.M."/>
            <person name="Davidsen T.M."/>
            <person name="Wayne K.J."/>
            <person name="Tettelin H."/>
            <person name="Glass J.I."/>
            <person name="Rusch D."/>
            <person name="Podicherti R."/>
            <person name="Tsui H.-C.T."/>
            <person name="Winkler M.E."/>
        </authorList>
    </citation>
    <scope>NUCLEOTIDE SEQUENCE</scope>
</reference>